<comment type="similarity">
    <text evidence="2">Belongs to the NrfD family.</text>
</comment>
<dbReference type="RefSeq" id="WP_069702233.1">
    <property type="nucleotide sequence ID" value="NZ_MJAT01000022.1"/>
</dbReference>
<dbReference type="OrthoDB" id="9772767at2"/>
<accession>A0A1E5L5L9</accession>
<dbReference type="EMBL" id="MJAT01000022">
    <property type="protein sequence ID" value="OEH85406.1"/>
    <property type="molecule type" value="Genomic_DNA"/>
</dbReference>
<keyword evidence="5 7" id="KW-1133">Transmembrane helix</keyword>
<keyword evidence="4 7" id="KW-0812">Transmembrane</keyword>
<protein>
    <recommendedName>
        <fullName evidence="10">Polysulfide reductase</fullName>
    </recommendedName>
</protein>
<keyword evidence="3" id="KW-1003">Cell membrane</keyword>
<dbReference type="STRING" id="1390249.BHU72_04770"/>
<feature type="transmembrane region" description="Helical" evidence="7">
    <location>
        <begin position="117"/>
        <end position="138"/>
    </location>
</feature>
<evidence type="ECO:0000313" key="9">
    <source>
        <dbReference type="Proteomes" id="UP000095255"/>
    </source>
</evidence>
<keyword evidence="6 7" id="KW-0472">Membrane</keyword>
<dbReference type="Proteomes" id="UP000095255">
    <property type="component" value="Unassembled WGS sequence"/>
</dbReference>
<keyword evidence="9" id="KW-1185">Reference proteome</keyword>
<feature type="transmembrane region" description="Helical" evidence="7">
    <location>
        <begin position="80"/>
        <end position="97"/>
    </location>
</feature>
<feature type="transmembrane region" description="Helical" evidence="7">
    <location>
        <begin position="299"/>
        <end position="322"/>
    </location>
</feature>
<evidence type="ECO:0000256" key="1">
    <source>
        <dbReference type="ARBA" id="ARBA00004651"/>
    </source>
</evidence>
<feature type="transmembrane region" description="Helical" evidence="7">
    <location>
        <begin position="7"/>
        <end position="27"/>
    </location>
</feature>
<evidence type="ECO:0000256" key="2">
    <source>
        <dbReference type="ARBA" id="ARBA00008929"/>
    </source>
</evidence>
<feature type="transmembrane region" description="Helical" evidence="7">
    <location>
        <begin position="184"/>
        <end position="206"/>
    </location>
</feature>
<dbReference type="PANTHER" id="PTHR34856:SF2">
    <property type="entry name" value="PROTEIN NRFD"/>
    <property type="match status" value="1"/>
</dbReference>
<dbReference type="AlphaFoldDB" id="A0A1E5L5L9"/>
<name>A0A1E5L5L9_9FIRM</name>
<proteinExistence type="inferred from homology"/>
<feature type="transmembrane region" description="Helical" evidence="7">
    <location>
        <begin position="227"/>
        <end position="248"/>
    </location>
</feature>
<feature type="transmembrane region" description="Helical" evidence="7">
    <location>
        <begin position="342"/>
        <end position="362"/>
    </location>
</feature>
<evidence type="ECO:0000256" key="6">
    <source>
        <dbReference type="ARBA" id="ARBA00023136"/>
    </source>
</evidence>
<evidence type="ECO:0000256" key="7">
    <source>
        <dbReference type="SAM" id="Phobius"/>
    </source>
</evidence>
<gene>
    <name evidence="8" type="ORF">BHU72_04770</name>
</gene>
<feature type="transmembrane region" description="Helical" evidence="7">
    <location>
        <begin position="268"/>
        <end position="287"/>
    </location>
</feature>
<evidence type="ECO:0000256" key="4">
    <source>
        <dbReference type="ARBA" id="ARBA00022692"/>
    </source>
</evidence>
<evidence type="ECO:0000313" key="8">
    <source>
        <dbReference type="EMBL" id="OEH85406.1"/>
    </source>
</evidence>
<evidence type="ECO:0008006" key="10">
    <source>
        <dbReference type="Google" id="ProtNLM"/>
    </source>
</evidence>
<reference evidence="8 9" key="1">
    <citation type="submission" date="2016-09" db="EMBL/GenBank/DDBJ databases">
        <title>Desulfuribacillus arsenicus sp. nov., an obligately anaerobic, dissimilatory arsenic- and antimonate-reducing bacterium isolated from anoxic sediments.</title>
        <authorList>
            <person name="Abin C.A."/>
            <person name="Hollibaugh J.T."/>
        </authorList>
    </citation>
    <scope>NUCLEOTIDE SEQUENCE [LARGE SCALE GENOMIC DNA]</scope>
    <source>
        <strain evidence="8 9">MLFW-2</strain>
    </source>
</reference>
<dbReference type="GO" id="GO:0005886">
    <property type="term" value="C:plasma membrane"/>
    <property type="evidence" value="ECO:0007669"/>
    <property type="project" value="UniProtKB-SubCell"/>
</dbReference>
<dbReference type="Pfam" id="PF03916">
    <property type="entry name" value="NrfD"/>
    <property type="match status" value="1"/>
</dbReference>
<feature type="transmembrane region" description="Helical" evidence="7">
    <location>
        <begin position="150"/>
        <end position="172"/>
    </location>
</feature>
<dbReference type="Gene3D" id="1.20.1630.10">
    <property type="entry name" value="Formate dehydrogenase/DMSO reductase domain"/>
    <property type="match status" value="1"/>
</dbReference>
<dbReference type="InterPro" id="IPR005614">
    <property type="entry name" value="NrfD-like"/>
</dbReference>
<sequence length="389" mass="41950">MKNAKLWIIISAIMIAIGAIGGVMILINGESAMGTTDRVPWGGMIGGYEFFAVMSTGLCMIAALGIVFQYKSFIPIAKRAIVLALLSLVSAFTILLLELGRPWNMIYIAFSPNFMSSIWWMGVFYGIYMGLLMLILYSMYKGNEKLTKQLTLVGAIAAILAVSNIGNLFGLVNSRGHWATSILPIYFIIGALLSAVALLAVTTYITGSNGGAKAKQSLQSIPTIGNLLALLLGSTMIMVAAKTIAGLYGGLPGKYEATMALINGPLSMYFWVFEVSIGMVIPMFLLLKYQGKDLGKIALAGGMALVGIFFMRYDFVVAGQIVPLKVVDGLKETVYHAYHTALPAWAVMIGAFGIGILLYILAEQKFDLNDSSTSNQKRMENDKVVSAHV</sequence>
<comment type="caution">
    <text evidence="8">The sequence shown here is derived from an EMBL/GenBank/DDBJ whole genome shotgun (WGS) entry which is preliminary data.</text>
</comment>
<feature type="transmembrane region" description="Helical" evidence="7">
    <location>
        <begin position="47"/>
        <end position="68"/>
    </location>
</feature>
<evidence type="ECO:0000256" key="3">
    <source>
        <dbReference type="ARBA" id="ARBA00022475"/>
    </source>
</evidence>
<evidence type="ECO:0000256" key="5">
    <source>
        <dbReference type="ARBA" id="ARBA00022989"/>
    </source>
</evidence>
<comment type="subcellular location">
    <subcellularLocation>
        <location evidence="1">Cell membrane</location>
        <topology evidence="1">Multi-pass membrane protein</topology>
    </subcellularLocation>
</comment>
<dbReference type="InterPro" id="IPR052049">
    <property type="entry name" value="Electron_transfer_protein"/>
</dbReference>
<organism evidence="8 9">
    <name type="scientific">Desulfuribacillus stibiiarsenatis</name>
    <dbReference type="NCBI Taxonomy" id="1390249"/>
    <lineage>
        <taxon>Bacteria</taxon>
        <taxon>Bacillati</taxon>
        <taxon>Bacillota</taxon>
        <taxon>Desulfuribacillia</taxon>
        <taxon>Desulfuribacillales</taxon>
        <taxon>Desulfuribacillaceae</taxon>
        <taxon>Desulfuribacillus</taxon>
    </lineage>
</organism>
<dbReference type="PANTHER" id="PTHR34856">
    <property type="entry name" value="PROTEIN NRFD"/>
    <property type="match status" value="1"/>
</dbReference>